<proteinExistence type="predicted"/>
<name>A0A1X7ADM2_9GAMM</name>
<evidence type="ECO:0008006" key="3">
    <source>
        <dbReference type="Google" id="ProtNLM"/>
    </source>
</evidence>
<evidence type="ECO:0000313" key="2">
    <source>
        <dbReference type="Proteomes" id="UP000196573"/>
    </source>
</evidence>
<dbReference type="OrthoDB" id="6687905at2"/>
<evidence type="ECO:0000313" key="1">
    <source>
        <dbReference type="EMBL" id="SMA32151.1"/>
    </source>
</evidence>
<dbReference type="RefSeq" id="WP_087105866.1">
    <property type="nucleotide sequence ID" value="NZ_CBCSCN010000012.1"/>
</dbReference>
<dbReference type="Proteomes" id="UP000196573">
    <property type="component" value="Unassembled WGS sequence"/>
</dbReference>
<dbReference type="EMBL" id="FWPT01000001">
    <property type="protein sequence ID" value="SMA32151.1"/>
    <property type="molecule type" value="Genomic_DNA"/>
</dbReference>
<dbReference type="AlphaFoldDB" id="A0A1X7ADM2"/>
<sequence>MKYIPLSEYKHAWVFRHAELTVPAEDLEQIKPLTPTAANDLWRNNISKQGKNPDDLADDDWPMLPLSWDAKGHWQERWESDDAQMPEEIVEELNFNIGWTPETTVYYCIDSDAVIETRWDIFCRHWKNFLFFDDNTILIGRKRKQAVQFHQDGTFDIGVKGTVPSASE</sequence>
<dbReference type="Pfam" id="PF11163">
    <property type="entry name" value="DUF2947"/>
    <property type="match status" value="1"/>
</dbReference>
<reference evidence="1 2" key="1">
    <citation type="submission" date="2017-03" db="EMBL/GenBank/DDBJ databases">
        <authorList>
            <person name="Afonso C.L."/>
            <person name="Miller P.J."/>
            <person name="Scott M.A."/>
            <person name="Spackman E."/>
            <person name="Goraichik I."/>
            <person name="Dimitrov K.M."/>
            <person name="Suarez D.L."/>
            <person name="Swayne D.E."/>
        </authorList>
    </citation>
    <scope>NUCLEOTIDE SEQUENCE [LARGE SCALE GENOMIC DNA]</scope>
    <source>
        <strain evidence="1">SB41UT1</strain>
    </source>
</reference>
<dbReference type="InterPro" id="IPR021334">
    <property type="entry name" value="DUF2947"/>
</dbReference>
<gene>
    <name evidence="1" type="ORF">EHSB41UT_00111</name>
</gene>
<organism evidence="1 2">
    <name type="scientific">Parendozoicomonas haliclonae</name>
    <dbReference type="NCBI Taxonomy" id="1960125"/>
    <lineage>
        <taxon>Bacteria</taxon>
        <taxon>Pseudomonadati</taxon>
        <taxon>Pseudomonadota</taxon>
        <taxon>Gammaproteobacteria</taxon>
        <taxon>Oceanospirillales</taxon>
        <taxon>Endozoicomonadaceae</taxon>
        <taxon>Parendozoicomonas</taxon>
    </lineage>
</organism>
<keyword evidence="2" id="KW-1185">Reference proteome</keyword>
<protein>
    <recommendedName>
        <fullName evidence="3">DUF2947 domain-containing protein</fullName>
    </recommendedName>
</protein>
<accession>A0A1X7ADM2</accession>